<evidence type="ECO:0000256" key="1">
    <source>
        <dbReference type="SAM" id="MobiDB-lite"/>
    </source>
</evidence>
<evidence type="ECO:0000313" key="3">
    <source>
        <dbReference type="EMBL" id="MBB3173960.1"/>
    </source>
</evidence>
<protein>
    <submittedName>
        <fullName evidence="3">Uncharacterized protein</fullName>
    </submittedName>
</protein>
<dbReference type="RefSeq" id="WP_183275071.1">
    <property type="nucleotide sequence ID" value="NZ_JACHXV010000005.1"/>
</dbReference>
<comment type="caution">
    <text evidence="3">The sequence shown here is derived from an EMBL/GenBank/DDBJ whole genome shotgun (WGS) entry which is preliminary data.</text>
</comment>
<organism evidence="3 4">
    <name type="scientific">Endobacter medicaginis</name>
    <dbReference type="NCBI Taxonomy" id="1181271"/>
    <lineage>
        <taxon>Bacteria</taxon>
        <taxon>Pseudomonadati</taxon>
        <taxon>Pseudomonadota</taxon>
        <taxon>Alphaproteobacteria</taxon>
        <taxon>Acetobacterales</taxon>
        <taxon>Acetobacteraceae</taxon>
        <taxon>Endobacter</taxon>
    </lineage>
</organism>
<keyword evidence="2" id="KW-0812">Transmembrane</keyword>
<name>A0A839V0L5_9PROT</name>
<feature type="compositionally biased region" description="Pro residues" evidence="1">
    <location>
        <begin position="115"/>
        <end position="125"/>
    </location>
</feature>
<accession>A0A839V0L5</accession>
<dbReference type="EMBL" id="JACHXV010000005">
    <property type="protein sequence ID" value="MBB3173960.1"/>
    <property type="molecule type" value="Genomic_DNA"/>
</dbReference>
<evidence type="ECO:0000313" key="4">
    <source>
        <dbReference type="Proteomes" id="UP000557688"/>
    </source>
</evidence>
<dbReference type="Proteomes" id="UP000557688">
    <property type="component" value="Unassembled WGS sequence"/>
</dbReference>
<dbReference type="AlphaFoldDB" id="A0A839V0L5"/>
<feature type="compositionally biased region" description="Low complexity" evidence="1">
    <location>
        <begin position="105"/>
        <end position="114"/>
    </location>
</feature>
<feature type="transmembrane region" description="Helical" evidence="2">
    <location>
        <begin position="17"/>
        <end position="40"/>
    </location>
</feature>
<sequence length="207" mass="23126">MTLPAILPDWMPWWAQMLLWLAAVVVGIAWVIAPFIVIGLRARLAYATEQLDEVQAQLRMIAQRMPEPISAARYEALRSAMAREAAPDVAPGAVVTRGTPGDTAYRMPPQRAAAPRPPEPYPEPYPEPDETSWREPPVPPAPDSAYRPTLPPRPPLARPAPAPDDAYGHDDYQRRLSSPPRGQRPPEPDRGDAPRHEPRLRWPPRES</sequence>
<gene>
    <name evidence="3" type="ORF">FHR90_001792</name>
</gene>
<evidence type="ECO:0000256" key="2">
    <source>
        <dbReference type="SAM" id="Phobius"/>
    </source>
</evidence>
<keyword evidence="2" id="KW-1133">Transmembrane helix</keyword>
<keyword evidence="4" id="KW-1185">Reference proteome</keyword>
<feature type="compositionally biased region" description="Basic and acidic residues" evidence="1">
    <location>
        <begin position="184"/>
        <end position="207"/>
    </location>
</feature>
<proteinExistence type="predicted"/>
<feature type="compositionally biased region" description="Pro residues" evidence="1">
    <location>
        <begin position="149"/>
        <end position="162"/>
    </location>
</feature>
<keyword evidence="2" id="KW-0472">Membrane</keyword>
<reference evidence="3 4" key="1">
    <citation type="submission" date="2020-08" db="EMBL/GenBank/DDBJ databases">
        <title>Genomic Encyclopedia of Type Strains, Phase III (KMG-III): the genomes of soil and plant-associated and newly described type strains.</title>
        <authorList>
            <person name="Whitman W."/>
        </authorList>
    </citation>
    <scope>NUCLEOTIDE SEQUENCE [LARGE SCALE GENOMIC DNA]</scope>
    <source>
        <strain evidence="3 4">CECT 8088</strain>
    </source>
</reference>
<feature type="region of interest" description="Disordered" evidence="1">
    <location>
        <begin position="85"/>
        <end position="207"/>
    </location>
</feature>